<organism evidence="1 2">
    <name type="scientific">Octopus sinensis</name>
    <name type="common">East Asian common octopus</name>
    <dbReference type="NCBI Taxonomy" id="2607531"/>
    <lineage>
        <taxon>Eukaryota</taxon>
        <taxon>Metazoa</taxon>
        <taxon>Spiralia</taxon>
        <taxon>Lophotrochozoa</taxon>
        <taxon>Mollusca</taxon>
        <taxon>Cephalopoda</taxon>
        <taxon>Coleoidea</taxon>
        <taxon>Octopodiformes</taxon>
        <taxon>Octopoda</taxon>
        <taxon>Incirrata</taxon>
        <taxon>Octopodidae</taxon>
        <taxon>Octopus</taxon>
    </lineage>
</organism>
<sequence>MNNRRVPTMFAYCYISLILLTVLTAKITFAITSNICELSSNQILLLNVTVGESQDLDKVKFEFPVNDPSNFDAHIFICLNENKQSSSQPCLWQELRKTEVTPKASSLVVVVESDENGDCSNDCLVKWVLKQRNGNVEEYGGCKRVSSFEFTASFSGHSPIPTSSTTTTTPDLTTIITSRATTNTSPNDCNPVGIYKTVPGMKQWCINNCGAGYCPSTHCKCGGNDNANTLTCEVTKVYEKVPGMKQWCLTNCLANHCPSTHCICSRGSTL</sequence>
<dbReference type="KEGG" id="osn:115219204"/>
<dbReference type="Proteomes" id="UP000515154">
    <property type="component" value="Linkage group LG14"/>
</dbReference>
<gene>
    <name evidence="2" type="primary">LOC115219204</name>
</gene>
<dbReference type="AlphaFoldDB" id="A0A6P7T326"/>
<dbReference type="RefSeq" id="XP_029645183.1">
    <property type="nucleotide sequence ID" value="XM_029789323.2"/>
</dbReference>
<protein>
    <submittedName>
        <fullName evidence="2">Uncharacterized protein LOC115219204</fullName>
    </submittedName>
</protein>
<name>A0A6P7T326_9MOLL</name>
<reference evidence="2" key="1">
    <citation type="submission" date="2025-08" db="UniProtKB">
        <authorList>
            <consortium name="RefSeq"/>
        </authorList>
    </citation>
    <scope>IDENTIFICATION</scope>
</reference>
<evidence type="ECO:0000313" key="1">
    <source>
        <dbReference type="Proteomes" id="UP000515154"/>
    </source>
</evidence>
<evidence type="ECO:0000313" key="2">
    <source>
        <dbReference type="RefSeq" id="XP_029645183.1"/>
    </source>
</evidence>
<accession>A0A6P7T326</accession>
<proteinExistence type="predicted"/>
<keyword evidence="1" id="KW-1185">Reference proteome</keyword>